<dbReference type="GO" id="GO:0046872">
    <property type="term" value="F:metal ion binding"/>
    <property type="evidence" value="ECO:0007669"/>
    <property type="project" value="UniProtKB-KW"/>
</dbReference>
<dbReference type="PRINTS" id="PR00092">
    <property type="entry name" value="TYROSINASE"/>
</dbReference>
<accession>A0A9P6CCN6</accession>
<dbReference type="Proteomes" id="UP000807353">
    <property type="component" value="Unassembled WGS sequence"/>
</dbReference>
<keyword evidence="2" id="KW-0560">Oxidoreductase</keyword>
<feature type="chain" id="PRO_5040243798" description="Tyrosinase copper-binding domain-containing protein" evidence="3">
    <location>
        <begin position="27"/>
        <end position="356"/>
    </location>
</feature>
<dbReference type="InterPro" id="IPR050316">
    <property type="entry name" value="Tyrosinase/Hemocyanin"/>
</dbReference>
<dbReference type="AlphaFoldDB" id="A0A9P6CCN6"/>
<name>A0A9P6CCN6_9AGAR</name>
<dbReference type="GO" id="GO:0016491">
    <property type="term" value="F:oxidoreductase activity"/>
    <property type="evidence" value="ECO:0007669"/>
    <property type="project" value="UniProtKB-KW"/>
</dbReference>
<comment type="caution">
    <text evidence="6">The sequence shown here is derived from an EMBL/GenBank/DDBJ whole genome shotgun (WGS) entry which is preliminary data.</text>
</comment>
<evidence type="ECO:0000256" key="2">
    <source>
        <dbReference type="ARBA" id="ARBA00023002"/>
    </source>
</evidence>
<dbReference type="InterPro" id="IPR002227">
    <property type="entry name" value="Tyrosinase_Cu-bd"/>
</dbReference>
<evidence type="ECO:0000313" key="7">
    <source>
        <dbReference type="Proteomes" id="UP000807353"/>
    </source>
</evidence>
<dbReference type="Gene3D" id="1.10.1280.10">
    <property type="entry name" value="Di-copper center containing domain from catechol oxidase"/>
    <property type="match status" value="1"/>
</dbReference>
<dbReference type="EMBL" id="MU150377">
    <property type="protein sequence ID" value="KAF9457315.1"/>
    <property type="molecule type" value="Genomic_DNA"/>
</dbReference>
<proteinExistence type="predicted"/>
<keyword evidence="7" id="KW-1185">Reference proteome</keyword>
<dbReference type="Pfam" id="PF00264">
    <property type="entry name" value="Tyrosinase"/>
    <property type="match status" value="1"/>
</dbReference>
<dbReference type="PROSITE" id="PS00497">
    <property type="entry name" value="TYROSINASE_1"/>
    <property type="match status" value="1"/>
</dbReference>
<dbReference type="SUPFAM" id="SSF48056">
    <property type="entry name" value="Di-copper centre-containing domain"/>
    <property type="match status" value="1"/>
</dbReference>
<evidence type="ECO:0000256" key="3">
    <source>
        <dbReference type="SAM" id="SignalP"/>
    </source>
</evidence>
<protein>
    <recommendedName>
        <fullName evidence="4 5">Tyrosinase copper-binding domain-containing protein</fullName>
    </recommendedName>
</protein>
<evidence type="ECO:0000259" key="4">
    <source>
        <dbReference type="PROSITE" id="PS00497"/>
    </source>
</evidence>
<evidence type="ECO:0000313" key="6">
    <source>
        <dbReference type="EMBL" id="KAF9457315.1"/>
    </source>
</evidence>
<dbReference type="PROSITE" id="PS00498">
    <property type="entry name" value="TYROSINASE_2"/>
    <property type="match status" value="1"/>
</dbReference>
<reference evidence="6" key="1">
    <citation type="submission" date="2020-11" db="EMBL/GenBank/DDBJ databases">
        <authorList>
            <consortium name="DOE Joint Genome Institute"/>
            <person name="Ahrendt S."/>
            <person name="Riley R."/>
            <person name="Andreopoulos W."/>
            <person name="Labutti K."/>
            <person name="Pangilinan J."/>
            <person name="Ruiz-Duenas F.J."/>
            <person name="Barrasa J.M."/>
            <person name="Sanchez-Garcia M."/>
            <person name="Camarero S."/>
            <person name="Miyauchi S."/>
            <person name="Serrano A."/>
            <person name="Linde D."/>
            <person name="Babiker R."/>
            <person name="Drula E."/>
            <person name="Ayuso-Fernandez I."/>
            <person name="Pacheco R."/>
            <person name="Padilla G."/>
            <person name="Ferreira P."/>
            <person name="Barriuso J."/>
            <person name="Kellner H."/>
            <person name="Castanera R."/>
            <person name="Alfaro M."/>
            <person name="Ramirez L."/>
            <person name="Pisabarro A.G."/>
            <person name="Kuo A."/>
            <person name="Tritt A."/>
            <person name="Lipzen A."/>
            <person name="He G."/>
            <person name="Yan M."/>
            <person name="Ng V."/>
            <person name="Cullen D."/>
            <person name="Martin F."/>
            <person name="Rosso M.-N."/>
            <person name="Henrissat B."/>
            <person name="Hibbett D."/>
            <person name="Martinez A.T."/>
            <person name="Grigoriev I.V."/>
        </authorList>
    </citation>
    <scope>NUCLEOTIDE SEQUENCE</scope>
    <source>
        <strain evidence="6">CBS 247.69</strain>
    </source>
</reference>
<gene>
    <name evidence="6" type="ORF">BDZ94DRAFT_1314333</name>
</gene>
<feature type="domain" description="Tyrosinase copper-binding" evidence="4">
    <location>
        <begin position="95"/>
        <end position="112"/>
    </location>
</feature>
<feature type="signal peptide" evidence="3">
    <location>
        <begin position="1"/>
        <end position="26"/>
    </location>
</feature>
<organism evidence="6 7">
    <name type="scientific">Collybia nuda</name>
    <dbReference type="NCBI Taxonomy" id="64659"/>
    <lineage>
        <taxon>Eukaryota</taxon>
        <taxon>Fungi</taxon>
        <taxon>Dikarya</taxon>
        <taxon>Basidiomycota</taxon>
        <taxon>Agaricomycotina</taxon>
        <taxon>Agaricomycetes</taxon>
        <taxon>Agaricomycetidae</taxon>
        <taxon>Agaricales</taxon>
        <taxon>Tricholomatineae</taxon>
        <taxon>Clitocybaceae</taxon>
        <taxon>Collybia</taxon>
    </lineage>
</organism>
<evidence type="ECO:0000256" key="1">
    <source>
        <dbReference type="ARBA" id="ARBA00022723"/>
    </source>
</evidence>
<dbReference type="PANTHER" id="PTHR11474:SF125">
    <property type="entry name" value="N-ACETYL-6-HYDROXYTRYPTOPHAN OXIDASE IVOB-RELATED"/>
    <property type="match status" value="1"/>
</dbReference>
<keyword evidence="1" id="KW-0479">Metal-binding</keyword>
<dbReference type="PANTHER" id="PTHR11474">
    <property type="entry name" value="TYROSINASE FAMILY MEMBER"/>
    <property type="match status" value="1"/>
</dbReference>
<keyword evidence="3" id="KW-0732">Signal</keyword>
<evidence type="ECO:0000259" key="5">
    <source>
        <dbReference type="PROSITE" id="PS00498"/>
    </source>
</evidence>
<sequence>MKVTLAVSSLVKVALLLPALISGVVGAPQPRGTCTNPIVRKEWRNLSNPEKSAYLNAVKCLQSKPAITPTSVAPGVVSRFEDLIVTHIQQTFSIHFVGHFLPWHRYMVAVYEKALRDECGLTTAHPYWDWTLDADTPTSFIQSPVFDSTYGFGGNGPYVASPPGSPPGFEVPGRTGGGCVADGPFSTMVVRMGPADDMSGNPRCLHRDFSPAFASQFLNAAITADTISKSDYGHFMRAVEGETNFEHSGIHGGGHYGVGGTLGEIGDLYNSPSDPLFYMHHANLDRVWWSWQKKNLAARLTDISGPINILDYDNALGGNVTLSFPLSMGLNGPDVTIEDVMDIRGDTLCYDYHEVY</sequence>
<dbReference type="OrthoDB" id="6132182at2759"/>
<dbReference type="InterPro" id="IPR008922">
    <property type="entry name" value="Di-copper_centre_dom_sf"/>
</dbReference>
<feature type="domain" description="Tyrosinase copper-binding" evidence="5">
    <location>
        <begin position="274"/>
        <end position="285"/>
    </location>
</feature>